<dbReference type="Proteomes" id="UP000276232">
    <property type="component" value="Unassembled WGS sequence"/>
</dbReference>
<reference evidence="5 6" key="1">
    <citation type="journal article" date="2015" name="Stand. Genomic Sci.">
        <title>Genomic Encyclopedia of Bacterial and Archaeal Type Strains, Phase III: the genomes of soil and plant-associated and newly described type strains.</title>
        <authorList>
            <person name="Whitman W.B."/>
            <person name="Woyke T."/>
            <person name="Klenk H.P."/>
            <person name="Zhou Y."/>
            <person name="Lilburn T.G."/>
            <person name="Beck B.J."/>
            <person name="De Vos P."/>
            <person name="Vandamme P."/>
            <person name="Eisen J.A."/>
            <person name="Garrity G."/>
            <person name="Hugenholtz P."/>
            <person name="Kyrpides N.C."/>
        </authorList>
    </citation>
    <scope>NUCLEOTIDE SEQUENCE [LARGE SCALE GENOMIC DNA]</scope>
    <source>
        <strain evidence="5 6">CECT 7306</strain>
    </source>
</reference>
<dbReference type="Pfam" id="PF00990">
    <property type="entry name" value="GGDEF"/>
    <property type="match status" value="1"/>
</dbReference>
<dbReference type="SUPFAM" id="SSF55073">
    <property type="entry name" value="Nucleotide cyclase"/>
    <property type="match status" value="1"/>
</dbReference>
<dbReference type="InterPro" id="IPR050706">
    <property type="entry name" value="Cyclic-di-GMP_PDE-like"/>
</dbReference>
<dbReference type="SUPFAM" id="SSF55781">
    <property type="entry name" value="GAF domain-like"/>
    <property type="match status" value="1"/>
</dbReference>
<evidence type="ECO:0000259" key="4">
    <source>
        <dbReference type="PROSITE" id="PS50887"/>
    </source>
</evidence>
<dbReference type="SUPFAM" id="SSF141868">
    <property type="entry name" value="EAL domain-like"/>
    <property type="match status" value="1"/>
</dbReference>
<evidence type="ECO:0000313" key="6">
    <source>
        <dbReference type="Proteomes" id="UP000276232"/>
    </source>
</evidence>
<dbReference type="EMBL" id="RJKN01000008">
    <property type="protein sequence ID" value="ROP26934.1"/>
    <property type="molecule type" value="Genomic_DNA"/>
</dbReference>
<dbReference type="Pfam" id="PF00563">
    <property type="entry name" value="EAL"/>
    <property type="match status" value="1"/>
</dbReference>
<dbReference type="CDD" id="cd01949">
    <property type="entry name" value="GGDEF"/>
    <property type="match status" value="1"/>
</dbReference>
<keyword evidence="2" id="KW-0472">Membrane</keyword>
<dbReference type="Gene3D" id="3.30.450.40">
    <property type="match status" value="1"/>
</dbReference>
<dbReference type="RefSeq" id="WP_158674319.1">
    <property type="nucleotide sequence ID" value="NZ_RJKN01000008.1"/>
</dbReference>
<accession>A0A3N1G9P2</accession>
<dbReference type="InterPro" id="IPR035919">
    <property type="entry name" value="EAL_sf"/>
</dbReference>
<feature type="compositionally biased region" description="Pro residues" evidence="1">
    <location>
        <begin position="846"/>
        <end position="864"/>
    </location>
</feature>
<feature type="compositionally biased region" description="Low complexity" evidence="1">
    <location>
        <begin position="830"/>
        <end position="845"/>
    </location>
</feature>
<dbReference type="OrthoDB" id="23692at2"/>
<dbReference type="InterPro" id="IPR043128">
    <property type="entry name" value="Rev_trsase/Diguanyl_cyclase"/>
</dbReference>
<dbReference type="GO" id="GO:0071111">
    <property type="term" value="F:cyclic-guanylate-specific phosphodiesterase activity"/>
    <property type="evidence" value="ECO:0007669"/>
    <property type="project" value="InterPro"/>
</dbReference>
<proteinExistence type="predicted"/>
<dbReference type="Pfam" id="PF01590">
    <property type="entry name" value="GAF"/>
    <property type="match status" value="1"/>
</dbReference>
<dbReference type="Gene3D" id="3.20.20.450">
    <property type="entry name" value="EAL domain"/>
    <property type="match status" value="1"/>
</dbReference>
<dbReference type="Gene3D" id="3.30.70.270">
    <property type="match status" value="1"/>
</dbReference>
<evidence type="ECO:0000256" key="1">
    <source>
        <dbReference type="SAM" id="MobiDB-lite"/>
    </source>
</evidence>
<sequence>MDQETPRRRRARGAPAVVVLSAVLAGLTGVLLAWPDDVPLLGDGSLPWWVLVPVVALAEVVVVRLHVRGDTLSLSFTEVPLVVGALLLTPGELVPAVVLGSVLGLLRRRPPLLKATLNVVLAALEAALATTLLHALLDPSPLGGPPAGLAPAVLVTTVAVVLTGALVVAAAIVATAGLPDARVVLDAAVTDVVAGLAKASAALLLVVLADWSPTLLLPLAALLAVLGAAHTRHARLVRDHERLEHLHRVSSRLQAPGASTEELSRALLAEVRDVLGVRRVEVAWQVPDGPGRPQGRLVLDDDGTRFAPPAPPGHWASAAWAGREVVRRGPGGGRSGVAVPLGHAGDGTGVGVLVVADRLRARGPLRQGDVRLLRLLAGQAGVALQRARLVDLLRREAELQERAAVTDALTGLPNRGGLLRVLDEALAEGPATVVVLDLDGFADVNEALGHDVGDEALRAVGRHLVAAAGDDAVVARLGDDEFALLLRGCPERSAKAAEGVERLLRTLPPARAGGVVVDLAATAGLATGVRGETAAEVFRRAETALAAAGGDRTGLRVWSTVDELATSRRLAVVQALRRAIAAGELQVAYQPVVEPGTLRLSGAEALVRWTDPVHDVVPPDEFVPLAERSGLVPALTSFVLRRALGDLARWRTVLPGMTVSVNLSPRCLQDPGVVDVVADALAEAGVPPASLVLEITETAELADLERSLLALGELRALGVRLSVDDFGTGHSSLAYLQVLPVGEVKIDRTFVGSMLVDRGSAAIVGAAVRLGQDLGLHVVAEGVEDEETLARLGALGVRAVQGYHTGRPAPAADMDRRLGLGVPVPRRSLAAGAAPPAAGPSAPAALPVPPDAAPPVVRPGPELP</sequence>
<gene>
    <name evidence="5" type="ORF">EDC03_2862</name>
</gene>
<evidence type="ECO:0000313" key="5">
    <source>
        <dbReference type="EMBL" id="ROP26934.1"/>
    </source>
</evidence>
<dbReference type="CDD" id="cd01948">
    <property type="entry name" value="EAL"/>
    <property type="match status" value="1"/>
</dbReference>
<dbReference type="InterPro" id="IPR029016">
    <property type="entry name" value="GAF-like_dom_sf"/>
</dbReference>
<dbReference type="PROSITE" id="PS50887">
    <property type="entry name" value="GGDEF"/>
    <property type="match status" value="1"/>
</dbReference>
<feature type="transmembrane region" description="Helical" evidence="2">
    <location>
        <begin position="149"/>
        <end position="176"/>
    </location>
</feature>
<feature type="domain" description="GGDEF" evidence="4">
    <location>
        <begin position="429"/>
        <end position="563"/>
    </location>
</feature>
<keyword evidence="2" id="KW-1133">Transmembrane helix</keyword>
<dbReference type="NCBIfam" id="TIGR00254">
    <property type="entry name" value="GGDEF"/>
    <property type="match status" value="1"/>
</dbReference>
<dbReference type="InterPro" id="IPR029787">
    <property type="entry name" value="Nucleotide_cyclase"/>
</dbReference>
<protein>
    <submittedName>
        <fullName evidence="5">Diguanylate cyclase (GGDEF)-like protein</fullName>
    </submittedName>
</protein>
<dbReference type="AlphaFoldDB" id="A0A3N1G9P2"/>
<feature type="transmembrane region" description="Helical" evidence="2">
    <location>
        <begin position="115"/>
        <end position="137"/>
    </location>
</feature>
<feature type="transmembrane region" description="Helical" evidence="2">
    <location>
        <begin position="12"/>
        <end position="34"/>
    </location>
</feature>
<dbReference type="InterPro" id="IPR003018">
    <property type="entry name" value="GAF"/>
</dbReference>
<comment type="caution">
    <text evidence="5">The sequence shown here is derived from an EMBL/GenBank/DDBJ whole genome shotgun (WGS) entry which is preliminary data.</text>
</comment>
<feature type="transmembrane region" description="Helical" evidence="2">
    <location>
        <begin position="188"/>
        <end position="209"/>
    </location>
</feature>
<feature type="domain" description="EAL" evidence="3">
    <location>
        <begin position="569"/>
        <end position="822"/>
    </location>
</feature>
<feature type="transmembrane region" description="Helical" evidence="2">
    <location>
        <begin position="46"/>
        <end position="67"/>
    </location>
</feature>
<keyword evidence="2" id="KW-0812">Transmembrane</keyword>
<organism evidence="5 6">
    <name type="scientific">Pseudokineococcus lusitanus</name>
    <dbReference type="NCBI Taxonomy" id="763993"/>
    <lineage>
        <taxon>Bacteria</taxon>
        <taxon>Bacillati</taxon>
        <taxon>Actinomycetota</taxon>
        <taxon>Actinomycetes</taxon>
        <taxon>Kineosporiales</taxon>
        <taxon>Kineosporiaceae</taxon>
        <taxon>Pseudokineococcus</taxon>
    </lineage>
</organism>
<dbReference type="InParanoid" id="A0A3N1G9P2"/>
<dbReference type="PANTHER" id="PTHR33121:SF70">
    <property type="entry name" value="SIGNALING PROTEIN YKOW"/>
    <property type="match status" value="1"/>
</dbReference>
<evidence type="ECO:0000256" key="2">
    <source>
        <dbReference type="SAM" id="Phobius"/>
    </source>
</evidence>
<name>A0A3N1G9P2_9ACTN</name>
<dbReference type="PANTHER" id="PTHR33121">
    <property type="entry name" value="CYCLIC DI-GMP PHOSPHODIESTERASE PDEF"/>
    <property type="match status" value="1"/>
</dbReference>
<evidence type="ECO:0000259" key="3">
    <source>
        <dbReference type="PROSITE" id="PS50883"/>
    </source>
</evidence>
<dbReference type="SMART" id="SM00267">
    <property type="entry name" value="GGDEF"/>
    <property type="match status" value="1"/>
</dbReference>
<dbReference type="InterPro" id="IPR000160">
    <property type="entry name" value="GGDEF_dom"/>
</dbReference>
<dbReference type="InterPro" id="IPR001633">
    <property type="entry name" value="EAL_dom"/>
</dbReference>
<keyword evidence="6" id="KW-1185">Reference proteome</keyword>
<dbReference type="SMART" id="SM00052">
    <property type="entry name" value="EAL"/>
    <property type="match status" value="1"/>
</dbReference>
<feature type="region of interest" description="Disordered" evidence="1">
    <location>
        <begin position="830"/>
        <end position="864"/>
    </location>
</feature>
<dbReference type="PROSITE" id="PS50883">
    <property type="entry name" value="EAL"/>
    <property type="match status" value="1"/>
</dbReference>